<evidence type="ECO:0000313" key="2">
    <source>
        <dbReference type="Proteomes" id="UP000658997"/>
    </source>
</evidence>
<sequence>MLGAKPALRFFTNKGRLTDYFMPGRVKASLEAMDDA</sequence>
<name>A0A8H8QTQ0_9BASI</name>
<gene>
    <name evidence="1" type="ORF">UBRO2_06009</name>
</gene>
<dbReference type="Proteomes" id="UP000658997">
    <property type="component" value="Unassembled WGS sequence"/>
</dbReference>
<proteinExistence type="predicted"/>
<dbReference type="AlphaFoldDB" id="A0A8H8QTQ0"/>
<comment type="caution">
    <text evidence="1">The sequence shown here is derived from an EMBL/GenBank/DDBJ whole genome shotgun (WGS) entry which is preliminary data.</text>
</comment>
<keyword evidence="2" id="KW-1185">Reference proteome</keyword>
<dbReference type="EMBL" id="ULHB01000300">
    <property type="protein sequence ID" value="SYW86289.1"/>
    <property type="molecule type" value="Genomic_DNA"/>
</dbReference>
<reference evidence="1" key="1">
    <citation type="submission" date="2018-08" db="EMBL/GenBank/DDBJ databases">
        <authorList>
            <person name="Guldener U."/>
        </authorList>
    </citation>
    <scope>NUCLEOTIDE SEQUENCE</scope>
    <source>
        <strain evidence="1">UB2</strain>
    </source>
</reference>
<organism evidence="1 2">
    <name type="scientific">Ustilago bromivora</name>
    <dbReference type="NCBI Taxonomy" id="307758"/>
    <lineage>
        <taxon>Eukaryota</taxon>
        <taxon>Fungi</taxon>
        <taxon>Dikarya</taxon>
        <taxon>Basidiomycota</taxon>
        <taxon>Ustilaginomycotina</taxon>
        <taxon>Ustilaginomycetes</taxon>
        <taxon>Ustilaginales</taxon>
        <taxon>Ustilaginaceae</taxon>
        <taxon>Ustilago</taxon>
    </lineage>
</organism>
<accession>A0A8H8QTQ0</accession>
<protein>
    <submittedName>
        <fullName evidence="1">Uncharacterized protein</fullName>
    </submittedName>
</protein>
<evidence type="ECO:0000313" key="1">
    <source>
        <dbReference type="EMBL" id="SYW86289.1"/>
    </source>
</evidence>